<organism evidence="3">
    <name type="scientific">Aureococcus anophagefferens</name>
    <name type="common">Harmful bloom alga</name>
    <dbReference type="NCBI Taxonomy" id="44056"/>
    <lineage>
        <taxon>Eukaryota</taxon>
        <taxon>Sar</taxon>
        <taxon>Stramenopiles</taxon>
        <taxon>Ochrophyta</taxon>
        <taxon>Pelagophyceae</taxon>
        <taxon>Pelagomonadales</taxon>
        <taxon>Pelagomonadaceae</taxon>
        <taxon>Aureococcus</taxon>
    </lineage>
</organism>
<dbReference type="EMBL" id="GL833120">
    <property type="protein sequence ID" value="EGB12979.1"/>
    <property type="molecule type" value="Genomic_DNA"/>
</dbReference>
<protein>
    <submittedName>
        <fullName evidence="2">Expressed protein</fullName>
    </submittedName>
</protein>
<dbReference type="AlphaFoldDB" id="F0XWD8"/>
<reference evidence="2 3" key="1">
    <citation type="journal article" date="2011" name="Proc. Natl. Acad. Sci. U.S.A.">
        <title>Niche of harmful alga Aureococcus anophagefferens revealed through ecogenomics.</title>
        <authorList>
            <person name="Gobler C.J."/>
            <person name="Berry D.L."/>
            <person name="Dyhrman S.T."/>
            <person name="Wilhelm S.W."/>
            <person name="Salamov A."/>
            <person name="Lobanov A.V."/>
            <person name="Zhang Y."/>
            <person name="Collier J.L."/>
            <person name="Wurch L.L."/>
            <person name="Kustka A.B."/>
            <person name="Dill B.D."/>
            <person name="Shah M."/>
            <person name="VerBerkmoes N.C."/>
            <person name="Kuo A."/>
            <person name="Terry A."/>
            <person name="Pangilinan J."/>
            <person name="Lindquist E.A."/>
            <person name="Lucas S."/>
            <person name="Paulsen I.T."/>
            <person name="Hattenrath-Lehmann T.K."/>
            <person name="Talmage S.C."/>
            <person name="Walker E.A."/>
            <person name="Koch F."/>
            <person name="Burson A.M."/>
            <person name="Marcoval M.A."/>
            <person name="Tang Y.Z."/>
            <person name="Lecleir G.R."/>
            <person name="Coyne K.J."/>
            <person name="Berg G.M."/>
            <person name="Bertrand E.M."/>
            <person name="Saito M.A."/>
            <person name="Gladyshev V.N."/>
            <person name="Grigoriev I.V."/>
        </authorList>
    </citation>
    <scope>NUCLEOTIDE SEQUENCE [LARGE SCALE GENOMIC DNA]</scope>
    <source>
        <strain evidence="3">CCMP 1984</strain>
    </source>
</reference>
<proteinExistence type="predicted"/>
<feature type="region of interest" description="Disordered" evidence="1">
    <location>
        <begin position="1"/>
        <end position="87"/>
    </location>
</feature>
<sequence>RASTGALRARADAEPRDVVPAPAPAHGLGRRPGDPQRGGPRRGHPVRPRLRPGLHADGRGPVEDRREGEELRRHLPRRHHGGARLQHHVRALRPVHGHELLPEQAHHDRPRHGQQQQNQLGAHELAGAHRPHRDRVPRRAQGPGPRRLAQGLLDEVPVLGRARVA</sequence>
<dbReference type="GeneID" id="20227647"/>
<feature type="region of interest" description="Disordered" evidence="1">
    <location>
        <begin position="126"/>
        <end position="152"/>
    </location>
</feature>
<keyword evidence="3" id="KW-1185">Reference proteome</keyword>
<gene>
    <name evidence="2" type="ORF">AURANDRAFT_69612</name>
</gene>
<evidence type="ECO:0000313" key="3">
    <source>
        <dbReference type="Proteomes" id="UP000002729"/>
    </source>
</evidence>
<dbReference type="KEGG" id="aaf:AURANDRAFT_69612"/>
<feature type="compositionally biased region" description="Basic residues" evidence="1">
    <location>
        <begin position="74"/>
        <end position="87"/>
    </location>
</feature>
<evidence type="ECO:0000256" key="1">
    <source>
        <dbReference type="SAM" id="MobiDB-lite"/>
    </source>
</evidence>
<feature type="compositionally biased region" description="Basic residues" evidence="1">
    <location>
        <begin position="129"/>
        <end position="138"/>
    </location>
</feature>
<accession>F0XWD8</accession>
<dbReference type="Proteomes" id="UP000002729">
    <property type="component" value="Unassembled WGS sequence"/>
</dbReference>
<name>F0XWD8_AURAN</name>
<dbReference type="RefSeq" id="XP_009032592.1">
    <property type="nucleotide sequence ID" value="XM_009034344.1"/>
</dbReference>
<evidence type="ECO:0000313" key="2">
    <source>
        <dbReference type="EMBL" id="EGB12979.1"/>
    </source>
</evidence>
<feature type="non-terminal residue" evidence="2">
    <location>
        <position position="1"/>
    </location>
</feature>
<dbReference type="eggNOG" id="ENOG502SQSG">
    <property type="taxonomic scope" value="Eukaryota"/>
</dbReference>
<dbReference type="InParanoid" id="F0XWD8"/>
<feature type="compositionally biased region" description="Basic and acidic residues" evidence="1">
    <location>
        <begin position="54"/>
        <end position="73"/>
    </location>
</feature>
<feature type="compositionally biased region" description="Basic residues" evidence="1">
    <location>
        <begin position="39"/>
        <end position="52"/>
    </location>
</feature>